<dbReference type="OrthoDB" id="10249562at2759"/>
<dbReference type="Gene3D" id="3.40.1350.10">
    <property type="match status" value="1"/>
</dbReference>
<keyword evidence="8" id="KW-0255">Endonuclease</keyword>
<feature type="compositionally biased region" description="Acidic residues" evidence="6">
    <location>
        <begin position="188"/>
        <end position="208"/>
    </location>
</feature>
<dbReference type="CDD" id="cd22363">
    <property type="entry name" value="tRNA-intron_lyase_C"/>
    <property type="match status" value="1"/>
</dbReference>
<comment type="function">
    <text evidence="4">Constitutes one of the two catalytic subunit of the tRNA-splicing endonuclease complex, a complex responsible for identification and cleavage of the splice sites in pre-tRNA. It cleaves pre-tRNA at the 5'- and 3'-splice sites to release the intron. The products are an intron and two tRNA half-molecules bearing 2',3'-cyclic phosphate and 5'-OH termini. There are no conserved sequences at the splice sites, but the intron is invariably located at the same site in the gene, placing the splice sites an invariant distance from the constant structural features of the tRNA body.</text>
</comment>
<dbReference type="Pfam" id="PF01974">
    <property type="entry name" value="tRNA_int_endo"/>
    <property type="match status" value="1"/>
</dbReference>
<dbReference type="InterPro" id="IPR006677">
    <property type="entry name" value="tRNA_intron_Endonuc_cat-like"/>
</dbReference>
<name>A0A427Y463_9TREE</name>
<evidence type="ECO:0000256" key="4">
    <source>
        <dbReference type="PIRNR" id="PIRNR011789"/>
    </source>
</evidence>
<dbReference type="SUPFAM" id="SSF53032">
    <property type="entry name" value="tRNA-intron endonuclease catalytic domain-like"/>
    <property type="match status" value="1"/>
</dbReference>
<feature type="compositionally biased region" description="Low complexity" evidence="6">
    <location>
        <begin position="268"/>
        <end position="278"/>
    </location>
</feature>
<dbReference type="GO" id="GO:0005737">
    <property type="term" value="C:cytoplasm"/>
    <property type="evidence" value="ECO:0007669"/>
    <property type="project" value="TreeGrafter"/>
</dbReference>
<evidence type="ECO:0000256" key="5">
    <source>
        <dbReference type="PIRSR" id="PIRSR011789-1"/>
    </source>
</evidence>
<feature type="region of interest" description="Disordered" evidence="6">
    <location>
        <begin position="1"/>
        <end position="33"/>
    </location>
</feature>
<evidence type="ECO:0000256" key="1">
    <source>
        <dbReference type="ARBA" id="ARBA00008078"/>
    </source>
</evidence>
<dbReference type="InterPro" id="IPR036167">
    <property type="entry name" value="tRNA_intron_Endo_cat-like_sf"/>
</dbReference>
<sequence>MSIPTAVPAPNIGGLQGKGGPRAKREAQNRKYGTPLPLLLPESALYKLQPGAASSSQSSVLNKVLPDVLTRRVYIPPVVGVFDAASQSVWVTGSEDMETLFNRGFFGKGTLSRSEPSWHSRRADLVRGGSALAAEQIREQRRKERKQFKIDRAAAMLEAAMKAEAVLTTGQLPDGYVAPTGEVDVEGEVEVEGEGEGDADAEAEGDNEVVDRPASPAPSTLSLATDAASTVAPTSLTPQTFLVRPTRPDANRNRGKKPFRRRPPPPAAQAADGSTPAAAPTPAPTPRPPPPPPAPEEESASEDEAAALVPHMEHLQLNLQEALFLCTLGVLKVQDPATDTIVPVTAIIARFLTPIDPPRPLSPAPRALYPDDPLLVSYAAYHHYRSLGWCVRDGIKFCVDWLLYRRGPVFSHSAFSILMVPVYMDAEDQAVSPYGNSDWYAERMSWKWMNTIMRVNSLVMKPGVAIRCVLVGRGTLNGWMAPQMTAFS</sequence>
<accession>A0A427Y463</accession>
<keyword evidence="3 4" id="KW-0456">Lyase</keyword>
<feature type="compositionally biased region" description="Acidic residues" evidence="6">
    <location>
        <begin position="295"/>
        <end position="304"/>
    </location>
</feature>
<evidence type="ECO:0000256" key="3">
    <source>
        <dbReference type="ARBA" id="ARBA00023239"/>
    </source>
</evidence>
<feature type="compositionally biased region" description="Pro residues" evidence="6">
    <location>
        <begin position="279"/>
        <end position="294"/>
    </location>
</feature>
<keyword evidence="8" id="KW-0540">Nuclease</keyword>
<feature type="active site" evidence="5">
    <location>
        <position position="412"/>
    </location>
</feature>
<proteinExistence type="inferred from homology"/>
<keyword evidence="9" id="KW-1185">Reference proteome</keyword>
<keyword evidence="2 4" id="KW-0819">tRNA processing</keyword>
<feature type="compositionally biased region" description="Polar residues" evidence="6">
    <location>
        <begin position="217"/>
        <end position="240"/>
    </location>
</feature>
<feature type="region of interest" description="Disordered" evidence="6">
    <location>
        <begin position="188"/>
        <end position="304"/>
    </location>
</feature>
<comment type="similarity">
    <text evidence="1 4">Belongs to the tRNA-intron endonuclease family.</text>
</comment>
<dbReference type="InterPro" id="IPR011856">
    <property type="entry name" value="tRNA_endonuc-like_dom_sf"/>
</dbReference>
<dbReference type="PIRSF" id="PIRSF011789">
    <property type="entry name" value="tRNA_splic_SEN2"/>
    <property type="match status" value="1"/>
</dbReference>
<evidence type="ECO:0000313" key="9">
    <source>
        <dbReference type="Proteomes" id="UP000279236"/>
    </source>
</evidence>
<evidence type="ECO:0000256" key="2">
    <source>
        <dbReference type="ARBA" id="ARBA00022694"/>
    </source>
</evidence>
<dbReference type="InterPro" id="IPR016589">
    <property type="entry name" value="tRNA_splic_SEN2"/>
</dbReference>
<dbReference type="PANTHER" id="PTHR21227">
    <property type="entry name" value="TRNA-SPLICING ENDONUCLEASE SUBUNIT SEN2"/>
    <property type="match status" value="1"/>
</dbReference>
<protein>
    <recommendedName>
        <fullName evidence="4">tRNA-splicing endonuclease subunit Sen2</fullName>
        <ecNumber evidence="4">4.6.1.16</ecNumber>
    </recommendedName>
</protein>
<dbReference type="RefSeq" id="XP_028478654.1">
    <property type="nucleotide sequence ID" value="XM_028619682.1"/>
</dbReference>
<dbReference type="AlphaFoldDB" id="A0A427Y463"/>
<evidence type="ECO:0000313" key="8">
    <source>
        <dbReference type="EMBL" id="RSH85869.1"/>
    </source>
</evidence>
<evidence type="ECO:0000256" key="6">
    <source>
        <dbReference type="SAM" id="MobiDB-lite"/>
    </source>
</evidence>
<organism evidence="8 9">
    <name type="scientific">Apiotrichum porosum</name>
    <dbReference type="NCBI Taxonomy" id="105984"/>
    <lineage>
        <taxon>Eukaryota</taxon>
        <taxon>Fungi</taxon>
        <taxon>Dikarya</taxon>
        <taxon>Basidiomycota</taxon>
        <taxon>Agaricomycotina</taxon>
        <taxon>Tremellomycetes</taxon>
        <taxon>Trichosporonales</taxon>
        <taxon>Trichosporonaceae</taxon>
        <taxon>Apiotrichum</taxon>
    </lineage>
</organism>
<dbReference type="EMBL" id="RSCE01000002">
    <property type="protein sequence ID" value="RSH85869.1"/>
    <property type="molecule type" value="Genomic_DNA"/>
</dbReference>
<dbReference type="STRING" id="105984.A0A427Y463"/>
<feature type="domain" description="tRNA intron endonuclease catalytic" evidence="7">
    <location>
        <begin position="376"/>
        <end position="421"/>
    </location>
</feature>
<dbReference type="PANTHER" id="PTHR21227:SF0">
    <property type="entry name" value="TRNA-SPLICING ENDONUCLEASE SUBUNIT SEN2"/>
    <property type="match status" value="1"/>
</dbReference>
<dbReference type="GO" id="GO:0003676">
    <property type="term" value="F:nucleic acid binding"/>
    <property type="evidence" value="ECO:0007669"/>
    <property type="project" value="InterPro"/>
</dbReference>
<dbReference type="EC" id="4.6.1.16" evidence="4"/>
<reference evidence="8 9" key="1">
    <citation type="submission" date="2018-11" db="EMBL/GenBank/DDBJ databases">
        <title>Genome sequence of Apiotrichum porosum DSM 27194.</title>
        <authorList>
            <person name="Aliyu H."/>
            <person name="Gorte O."/>
            <person name="Ochsenreither K."/>
        </authorList>
    </citation>
    <scope>NUCLEOTIDE SEQUENCE [LARGE SCALE GENOMIC DNA]</scope>
    <source>
        <strain evidence="8 9">DSM 27194</strain>
    </source>
</reference>
<feature type="compositionally biased region" description="Basic residues" evidence="6">
    <location>
        <begin position="253"/>
        <end position="263"/>
    </location>
</feature>
<feature type="active site" evidence="5">
    <location>
        <position position="404"/>
    </location>
</feature>
<dbReference type="Proteomes" id="UP000279236">
    <property type="component" value="Unassembled WGS sequence"/>
</dbReference>
<dbReference type="GeneID" id="39588593"/>
<evidence type="ECO:0000259" key="7">
    <source>
        <dbReference type="Pfam" id="PF01974"/>
    </source>
</evidence>
<dbReference type="GO" id="GO:0000379">
    <property type="term" value="P:tRNA-type intron splice site recognition and cleavage"/>
    <property type="evidence" value="ECO:0007669"/>
    <property type="project" value="TreeGrafter"/>
</dbReference>
<gene>
    <name evidence="8" type="primary">SEN2</name>
    <name evidence="8" type="ORF">EHS24_004050</name>
</gene>
<dbReference type="GO" id="GO:0000214">
    <property type="term" value="C:tRNA-intron endonuclease complex"/>
    <property type="evidence" value="ECO:0007669"/>
    <property type="project" value="UniProtKB-UniRule"/>
</dbReference>
<dbReference type="InterPro" id="IPR006676">
    <property type="entry name" value="tRNA_splic"/>
</dbReference>
<dbReference type="GO" id="GO:0000213">
    <property type="term" value="F:tRNA-intron lyase activity"/>
    <property type="evidence" value="ECO:0007669"/>
    <property type="project" value="UniProtKB-UniRule"/>
</dbReference>
<comment type="caution">
    <text evidence="8">The sequence shown here is derived from an EMBL/GenBank/DDBJ whole genome shotgun (WGS) entry which is preliminary data.</text>
</comment>
<keyword evidence="8" id="KW-0378">Hydrolase</keyword>
<feature type="active site" evidence="5">
    <location>
        <position position="461"/>
    </location>
</feature>